<keyword evidence="2" id="KW-0547">Nucleotide-binding</keyword>
<reference evidence="4" key="1">
    <citation type="submission" date="2017-02" db="EMBL/GenBank/DDBJ databases">
        <authorList>
            <person name="Regsiter A."/>
            <person name="William W."/>
        </authorList>
    </citation>
    <scope>NUCLEOTIDE SEQUENCE</scope>
    <source>
        <strain evidence="4">Bib</strain>
    </source>
</reference>
<evidence type="ECO:0000256" key="1">
    <source>
        <dbReference type="ARBA" id="ARBA00022679"/>
    </source>
</evidence>
<dbReference type="GO" id="GO:0008033">
    <property type="term" value="P:tRNA processing"/>
    <property type="evidence" value="ECO:0007669"/>
    <property type="project" value="InterPro"/>
</dbReference>
<dbReference type="GO" id="GO:0005524">
    <property type="term" value="F:ATP binding"/>
    <property type="evidence" value="ECO:0007669"/>
    <property type="project" value="UniProtKB-KW"/>
</dbReference>
<dbReference type="GO" id="GO:0016740">
    <property type="term" value="F:transferase activity"/>
    <property type="evidence" value="ECO:0007669"/>
    <property type="project" value="UniProtKB-KW"/>
</dbReference>
<keyword evidence="2" id="KW-0067">ATP-binding</keyword>
<evidence type="ECO:0000313" key="4">
    <source>
        <dbReference type="EMBL" id="SLM12133.1"/>
    </source>
</evidence>
<feature type="binding site" evidence="2">
    <location>
        <position position="137"/>
    </location>
    <ligand>
        <name>ATP</name>
        <dbReference type="ChEBI" id="CHEBI:30616"/>
    </ligand>
</feature>
<evidence type="ECO:0000256" key="2">
    <source>
        <dbReference type="PIRSR" id="PIRSR004976-51"/>
    </source>
</evidence>
<sequence>MKHARSTLAKLTEVAIRRYNMIEEGDRILIAVSGGKDSSCLAWDLALKRQWWDVPFEIAACHVATDLASAGYSNPVDDSWLKAKMADWNIPFVRIDVPVAGRLKPSETMNCYWCATQRRTELMKYAQANGFNKLALGHHMDDILETLLMNMMRKGEFATMPPVMPYRKYPLTVIRPLALCEERQIIACADELGLTSHTCTCSFNLDGERKKTKRLIDQITGGSSHVKRNIFASMSRIRPDYLA</sequence>
<dbReference type="PANTHER" id="PTHR43686">
    <property type="entry name" value="SULFURTRANSFERASE-RELATED"/>
    <property type="match status" value="1"/>
</dbReference>
<accession>A0A3P3XHR2</accession>
<dbReference type="EMBL" id="FWDM01000014">
    <property type="protein sequence ID" value="SLM12133.1"/>
    <property type="molecule type" value="Genomic_DNA"/>
</dbReference>
<dbReference type="InterPro" id="IPR014729">
    <property type="entry name" value="Rossmann-like_a/b/a_fold"/>
</dbReference>
<dbReference type="AlphaFoldDB" id="A0A3P3XHR2"/>
<dbReference type="Gene3D" id="3.40.50.620">
    <property type="entry name" value="HUPs"/>
    <property type="match status" value="1"/>
</dbReference>
<dbReference type="InterPro" id="IPR035107">
    <property type="entry name" value="tRNA_thiolation_TtcA_Ctu1"/>
</dbReference>
<feature type="domain" description="tRNA(Ile)-lysidine/2-thiocytidine synthase N-terminal" evidence="3">
    <location>
        <begin position="28"/>
        <end position="193"/>
    </location>
</feature>
<organism evidence="4">
    <name type="scientific">uncultured spirochete</name>
    <dbReference type="NCBI Taxonomy" id="156406"/>
    <lineage>
        <taxon>Bacteria</taxon>
        <taxon>Pseudomonadati</taxon>
        <taxon>Spirochaetota</taxon>
        <taxon>Spirochaetia</taxon>
        <taxon>Spirochaetales</taxon>
        <taxon>environmental samples</taxon>
    </lineage>
</organism>
<proteinExistence type="predicted"/>
<dbReference type="PANTHER" id="PTHR43686:SF1">
    <property type="entry name" value="AMINOTRAN_5 DOMAIN-CONTAINING PROTEIN"/>
    <property type="match status" value="1"/>
</dbReference>
<dbReference type="CDD" id="cd24138">
    <property type="entry name" value="TtcA-like"/>
    <property type="match status" value="1"/>
</dbReference>
<feature type="binding site" evidence="2">
    <location>
        <position position="63"/>
    </location>
    <ligand>
        <name>ATP</name>
        <dbReference type="ChEBI" id="CHEBI:30616"/>
    </ligand>
</feature>
<feature type="binding site" evidence="2">
    <location>
        <position position="37"/>
    </location>
    <ligand>
        <name>ATP</name>
        <dbReference type="ChEBI" id="CHEBI:30616"/>
    </ligand>
</feature>
<feature type="binding site" evidence="2">
    <location>
        <position position="142"/>
    </location>
    <ligand>
        <name>ATP</name>
        <dbReference type="ChEBI" id="CHEBI:30616"/>
    </ligand>
</feature>
<feature type="binding site" evidence="2">
    <location>
        <begin position="31"/>
        <end position="33"/>
    </location>
    <ligand>
        <name>ATP</name>
        <dbReference type="ChEBI" id="CHEBI:30616"/>
    </ligand>
</feature>
<dbReference type="PIRSF" id="PIRSF004976">
    <property type="entry name" value="ATPase_YdaO"/>
    <property type="match status" value="1"/>
</dbReference>
<dbReference type="SUPFAM" id="SSF52402">
    <property type="entry name" value="Adenine nucleotide alpha hydrolases-like"/>
    <property type="match status" value="1"/>
</dbReference>
<evidence type="ECO:0000259" key="3">
    <source>
        <dbReference type="Pfam" id="PF01171"/>
    </source>
</evidence>
<name>A0A3P3XHR2_9SPIR</name>
<dbReference type="Pfam" id="PF01171">
    <property type="entry name" value="ATP_bind_3"/>
    <property type="match status" value="1"/>
</dbReference>
<protein>
    <submittedName>
        <fullName evidence="4">PP-loop domain protein</fullName>
    </submittedName>
</protein>
<keyword evidence="1" id="KW-0808">Transferase</keyword>
<dbReference type="InterPro" id="IPR011063">
    <property type="entry name" value="TilS/TtcA_N"/>
</dbReference>
<gene>
    <name evidence="4" type="ORF">SPIROBIBN47_210219</name>
</gene>